<name>A0A0A8VLU9_PARSO</name>
<feature type="transmembrane region" description="Helical" evidence="5">
    <location>
        <begin position="40"/>
        <end position="65"/>
    </location>
</feature>
<dbReference type="Proteomes" id="UP000049127">
    <property type="component" value="Unassembled WGS sequence"/>
</dbReference>
<evidence type="ECO:0000313" key="6">
    <source>
        <dbReference type="EMBL" id="CEP41967.1"/>
    </source>
</evidence>
<dbReference type="NCBIfam" id="NF010182">
    <property type="entry name" value="PRK13661.1"/>
    <property type="match status" value="1"/>
</dbReference>
<accession>A0A0A8VLU9</accession>
<dbReference type="EMBL" id="CEKZ01000028">
    <property type="protein sequence ID" value="CEP41967.1"/>
    <property type="molecule type" value="Genomic_DNA"/>
</dbReference>
<keyword evidence="3 5" id="KW-1133">Transmembrane helix</keyword>
<dbReference type="KEGG" id="psor:RSJ16_02645"/>
<dbReference type="AlphaFoldDB" id="A0A0A8VLU9"/>
<keyword evidence="2 5" id="KW-0812">Transmembrane</keyword>
<reference evidence="6 7" key="1">
    <citation type="submission" date="2015-01" db="EMBL/GenBank/DDBJ databases">
        <authorList>
            <person name="Aslett A.Martin."/>
            <person name="De Silva Nishadi"/>
        </authorList>
    </citation>
    <scope>NUCLEOTIDE SEQUENCE [LARGE SCALE GENOMIC DNA]</scope>
    <source>
        <strain evidence="6 7">R28058</strain>
    </source>
</reference>
<feature type="transmembrane region" description="Helical" evidence="5">
    <location>
        <begin position="144"/>
        <end position="167"/>
    </location>
</feature>
<evidence type="ECO:0000256" key="3">
    <source>
        <dbReference type="ARBA" id="ARBA00022989"/>
    </source>
</evidence>
<gene>
    <name evidence="6" type="ORF">R28058_33261</name>
</gene>
<dbReference type="Gene3D" id="1.10.1760.20">
    <property type="match status" value="1"/>
</dbReference>
<organism evidence="6 7">
    <name type="scientific">Paraclostridium sordellii</name>
    <name type="common">Clostridium sordellii</name>
    <dbReference type="NCBI Taxonomy" id="1505"/>
    <lineage>
        <taxon>Bacteria</taxon>
        <taxon>Bacillati</taxon>
        <taxon>Bacillota</taxon>
        <taxon>Clostridia</taxon>
        <taxon>Peptostreptococcales</taxon>
        <taxon>Peptostreptococcaceae</taxon>
        <taxon>Paraclostridium</taxon>
    </lineage>
</organism>
<dbReference type="InterPro" id="IPR009825">
    <property type="entry name" value="ECF_substrate-spec-like"/>
</dbReference>
<evidence type="ECO:0000313" key="7">
    <source>
        <dbReference type="Proteomes" id="UP000049127"/>
    </source>
</evidence>
<dbReference type="GO" id="GO:0005886">
    <property type="term" value="C:plasma membrane"/>
    <property type="evidence" value="ECO:0007669"/>
    <property type="project" value="UniProtKB-SubCell"/>
</dbReference>
<dbReference type="Pfam" id="PF07155">
    <property type="entry name" value="ECF-ribofla_trS"/>
    <property type="match status" value="1"/>
</dbReference>
<evidence type="ECO:0000256" key="1">
    <source>
        <dbReference type="ARBA" id="ARBA00022475"/>
    </source>
</evidence>
<dbReference type="RefSeq" id="WP_054630749.1">
    <property type="nucleotide sequence ID" value="NZ_CABJBQ010000013.1"/>
</dbReference>
<feature type="transmembrane region" description="Helical" evidence="5">
    <location>
        <begin position="115"/>
        <end position="138"/>
    </location>
</feature>
<dbReference type="OrthoDB" id="4550662at2"/>
<comment type="subcellular location">
    <subcellularLocation>
        <location evidence="5">Cell membrane</location>
        <topology evidence="5">Multi-pass membrane protein</topology>
    </subcellularLocation>
</comment>
<evidence type="ECO:0000256" key="2">
    <source>
        <dbReference type="ARBA" id="ARBA00022692"/>
    </source>
</evidence>
<evidence type="ECO:0000256" key="4">
    <source>
        <dbReference type="ARBA" id="ARBA00023136"/>
    </source>
</evidence>
<dbReference type="PANTHER" id="PTHR37815">
    <property type="entry name" value="UPF0397 PROTEIN BC_2624-RELATED"/>
    <property type="match status" value="1"/>
</dbReference>
<comment type="similarity">
    <text evidence="5">Belongs to the UPF0397 family.</text>
</comment>
<keyword evidence="4 5" id="KW-0472">Membrane</keyword>
<sequence length="184" mass="19515">MGNKLSIKTIVAIGIGSAVFMILGRFGSIPTGIPNTNIETAYAFLALMALMYGPFAGFLIGLIGHCLKDAIFYGSPWFSWVIASAVVGLVIGLISKKINISGGEFNKKEIILFNITQIIANALAWFVVAPTLDIVIYAEPASKVYLQGFLGGTANILTVAILGTAIIKSYAKTKIPTGSLDKEL</sequence>
<protein>
    <recommendedName>
        <fullName evidence="5">UPF0397 protein R28058_33261</fullName>
    </recommendedName>
</protein>
<dbReference type="InterPro" id="IPR022914">
    <property type="entry name" value="UPF0397"/>
</dbReference>
<proteinExistence type="inferred from homology"/>
<evidence type="ECO:0000256" key="5">
    <source>
        <dbReference type="HAMAP-Rule" id="MF_01572"/>
    </source>
</evidence>
<dbReference type="HAMAP" id="MF_01572">
    <property type="entry name" value="UPF0397"/>
    <property type="match status" value="1"/>
</dbReference>
<dbReference type="PANTHER" id="PTHR37815:SF3">
    <property type="entry name" value="UPF0397 PROTEIN SPR0429"/>
    <property type="match status" value="1"/>
</dbReference>
<feature type="transmembrane region" description="Helical" evidence="5">
    <location>
        <begin position="6"/>
        <end position="28"/>
    </location>
</feature>
<keyword evidence="1 5" id="KW-1003">Cell membrane</keyword>
<feature type="transmembrane region" description="Helical" evidence="5">
    <location>
        <begin position="77"/>
        <end position="94"/>
    </location>
</feature>